<evidence type="ECO:0000259" key="4">
    <source>
        <dbReference type="Pfam" id="PF10447"/>
    </source>
</evidence>
<feature type="domain" description="Exosome complex component N-terminal" evidence="5">
    <location>
        <begin position="10"/>
        <end position="46"/>
    </location>
</feature>
<feature type="domain" description="Exosome complex component CSL4 C-terminal" evidence="4">
    <location>
        <begin position="101"/>
        <end position="142"/>
    </location>
</feature>
<dbReference type="InterPro" id="IPR019495">
    <property type="entry name" value="EXOSC1_C"/>
</dbReference>
<dbReference type="CDD" id="cd05791">
    <property type="entry name" value="S1_CSL4"/>
    <property type="match status" value="1"/>
</dbReference>
<dbReference type="InterPro" id="IPR050967">
    <property type="entry name" value="Thiamine_Salvage_TenA"/>
</dbReference>
<dbReference type="PANTHER" id="PTHR43198">
    <property type="entry name" value="BIFUNCTIONAL TH2 PROTEIN"/>
    <property type="match status" value="1"/>
</dbReference>
<comment type="caution">
    <text evidence="6">The sequence shown here is derived from an EMBL/GenBank/DDBJ whole genome shotgun (WGS) entry which is preliminary data.</text>
</comment>
<name>A0AAV6MWI8_9ROSI</name>
<feature type="non-terminal residue" evidence="6">
    <location>
        <position position="1"/>
    </location>
</feature>
<accession>A0AAV6MWI8</accession>
<dbReference type="CDD" id="cd19368">
    <property type="entry name" value="TenA_C_AtTH2-like"/>
    <property type="match status" value="1"/>
</dbReference>
<comment type="subcellular location">
    <subcellularLocation>
        <location evidence="1">Nucleus</location>
    </subcellularLocation>
</comment>
<dbReference type="AlphaFoldDB" id="A0AAV6MWI8"/>
<dbReference type="InterPro" id="IPR004305">
    <property type="entry name" value="Thiaminase-2/PQQC"/>
</dbReference>
<evidence type="ECO:0000256" key="1">
    <source>
        <dbReference type="ARBA" id="ARBA00004123"/>
    </source>
</evidence>
<dbReference type="Proteomes" id="UP000685013">
    <property type="component" value="Chromosome 11"/>
</dbReference>
<keyword evidence="7" id="KW-1185">Reference proteome</keyword>
<dbReference type="EMBL" id="JAGKQH010000011">
    <property type="protein sequence ID" value="KAG6588300.1"/>
    <property type="molecule type" value="Genomic_DNA"/>
</dbReference>
<proteinExistence type="predicted"/>
<organism evidence="6 7">
    <name type="scientific">Cucurbita argyrosperma subsp. sororia</name>
    <dbReference type="NCBI Taxonomy" id="37648"/>
    <lineage>
        <taxon>Eukaryota</taxon>
        <taxon>Viridiplantae</taxon>
        <taxon>Streptophyta</taxon>
        <taxon>Embryophyta</taxon>
        <taxon>Tracheophyta</taxon>
        <taxon>Spermatophyta</taxon>
        <taxon>Magnoliopsida</taxon>
        <taxon>eudicotyledons</taxon>
        <taxon>Gunneridae</taxon>
        <taxon>Pentapetalae</taxon>
        <taxon>rosids</taxon>
        <taxon>fabids</taxon>
        <taxon>Cucurbitales</taxon>
        <taxon>Cucurbitaceae</taxon>
        <taxon>Cucurbiteae</taxon>
        <taxon>Cucurbita</taxon>
    </lineage>
</organism>
<dbReference type="PANTHER" id="PTHR43198:SF2">
    <property type="entry name" value="SI:CH1073-67J19.1-RELATED"/>
    <property type="match status" value="1"/>
</dbReference>
<keyword evidence="2" id="KW-0271">Exosome</keyword>
<reference evidence="6 7" key="1">
    <citation type="journal article" date="2021" name="Hortic Res">
        <title>The domestication of Cucurbita argyrosperma as revealed by the genome of its wild relative.</title>
        <authorList>
            <person name="Barrera-Redondo J."/>
            <person name="Sanchez-de la Vega G."/>
            <person name="Aguirre-Liguori J.A."/>
            <person name="Castellanos-Morales G."/>
            <person name="Gutierrez-Guerrero Y.T."/>
            <person name="Aguirre-Dugua X."/>
            <person name="Aguirre-Planter E."/>
            <person name="Tenaillon M.I."/>
            <person name="Lira-Saade R."/>
            <person name="Eguiarte L.E."/>
        </authorList>
    </citation>
    <scope>NUCLEOTIDE SEQUENCE [LARGE SCALE GENOMIC DNA]</scope>
    <source>
        <strain evidence="6">JBR-2021</strain>
    </source>
</reference>
<evidence type="ECO:0000259" key="3">
    <source>
        <dbReference type="Pfam" id="PF03070"/>
    </source>
</evidence>
<protein>
    <submittedName>
        <fullName evidence="6">Bifunctional TH2 protein, mitochondrial</fullName>
    </submittedName>
</protein>
<gene>
    <name evidence="6" type="primary">TH2</name>
    <name evidence="6" type="ORF">SDJN03_16865</name>
</gene>
<evidence type="ECO:0000313" key="6">
    <source>
        <dbReference type="EMBL" id="KAG6588300.1"/>
    </source>
</evidence>
<dbReference type="FunFam" id="1.20.910.10:FF:000006">
    <property type="entry name" value="Bifunctional TH2 protein, mitochondrial"/>
    <property type="match status" value="1"/>
</dbReference>
<evidence type="ECO:0000256" key="2">
    <source>
        <dbReference type="ARBA" id="ARBA00022835"/>
    </source>
</evidence>
<dbReference type="GO" id="GO:0000178">
    <property type="term" value="C:exosome (RNase complex)"/>
    <property type="evidence" value="ECO:0007669"/>
    <property type="project" value="UniProtKB-KW"/>
</dbReference>
<dbReference type="Pfam" id="PF14382">
    <property type="entry name" value="ECR1_N"/>
    <property type="match status" value="1"/>
</dbReference>
<dbReference type="InterPro" id="IPR025721">
    <property type="entry name" value="Exosome_cplx_N_dom"/>
</dbReference>
<dbReference type="FunFam" id="2.40.50.140:FF:000223">
    <property type="entry name" value="Chromosome 1, whole genome shotgun sequence"/>
    <property type="match status" value="1"/>
</dbReference>
<evidence type="ECO:0000259" key="5">
    <source>
        <dbReference type="Pfam" id="PF14382"/>
    </source>
</evidence>
<dbReference type="Pfam" id="PF10447">
    <property type="entry name" value="EXOSC1"/>
    <property type="match status" value="1"/>
</dbReference>
<dbReference type="GO" id="GO:0003723">
    <property type="term" value="F:RNA binding"/>
    <property type="evidence" value="ECO:0007669"/>
    <property type="project" value="InterPro"/>
</dbReference>
<dbReference type="GO" id="GO:0005829">
    <property type="term" value="C:cytosol"/>
    <property type="evidence" value="ECO:0007669"/>
    <property type="project" value="TreeGrafter"/>
</dbReference>
<dbReference type="Pfam" id="PF03070">
    <property type="entry name" value="TENA_THI-4"/>
    <property type="match status" value="1"/>
</dbReference>
<sequence>MKEGEEETEFVTPGEVLGKFSDMKPGKGAYVANNTVYASLSGFRRIISPPTDSSDSRPTVEVTGHKAHGAVPAPGSIVIARVTKVMPRMASADIMCVGPKSVKEKFSGVIRQQDVRATEIDKVDMHLSFRPGDIVKALVLSLGDARAYHLSTAKNELGVVSAESTAGAVMVPISWTEMQCPLTGQIQQRKVAKSPRKPPPSLLVHRYKYPLPPFTFRCARCSSPKSHSISFLSSPILDSHSQSPPPIPYFPLPSPISAVFSTNLCSPAMPPRLAMMSQVDFDGPLARRLWNKCRRESTLSKYTPFCVCLACGCLDIDTFRCYIDQDIHFLEAFAQAYELAAECADDDDAKHSIIELRKEVTEELKMHASFVKEWGGEDRKAAPVSPATVKYTEFLLATASGMIEGLNLATPFERTKVPAYALGAMTPCMRLYAYLASEFKVAIGPVYGDHLYKTWIENYASPGFEKAAERIEDVLEKVATTLTGEELDTIEKLYNKAMKLELDFFWSQPVGQKTVVPLIRNHNPAVDRLVIFSDYDLTCTVVDSSAILAEIAIVRAPKSIPNPDPDQPAEEQTIRMTSAELKNRWGDISRQYTDEYEDCIDRITTSRTDEFRYDDLCRALEQLSAFEKRANDRVIKSRLLKGLNFDDIKRAGEHLIIQEGCFKFFATASRNERLNVGINIVSYCWCGDLIRSSFNSAGLLTQVSIQCNEFMFEEAVSTGDLVRKIESPIDKVRTFRKILGNYSTDKNNFSLYIGDAVGDLLCLLEADIGIVIGSSSSLRRLATRYGVSFVPLYPNVVRKQKVLTGETLLSWKRLSGVLYTVSSWAEIHALVLGC</sequence>
<dbReference type="GO" id="GO:0005634">
    <property type="term" value="C:nucleus"/>
    <property type="evidence" value="ECO:0007669"/>
    <property type="project" value="UniProtKB-SubCell"/>
</dbReference>
<feature type="domain" description="Thiaminase-2/PQQC" evidence="3">
    <location>
        <begin position="304"/>
        <end position="508"/>
    </location>
</feature>
<evidence type="ECO:0000313" key="7">
    <source>
        <dbReference type="Proteomes" id="UP000685013"/>
    </source>
</evidence>